<dbReference type="RefSeq" id="WP_182162632.1">
    <property type="nucleotide sequence ID" value="NZ_JACFXV010000042.1"/>
</dbReference>
<name>A0A839ACD0_9HYPH</name>
<dbReference type="AlphaFoldDB" id="A0A839ACD0"/>
<dbReference type="InterPro" id="IPR041698">
    <property type="entry name" value="Methyltransf_25"/>
</dbReference>
<dbReference type="Gene3D" id="3.40.50.150">
    <property type="entry name" value="Vaccinia Virus protein VP39"/>
    <property type="match status" value="1"/>
</dbReference>
<keyword evidence="2" id="KW-0808">Transferase</keyword>
<gene>
    <name evidence="2" type="ORF">H2509_04225</name>
</gene>
<dbReference type="PANTHER" id="PTHR42912">
    <property type="entry name" value="METHYLTRANSFERASE"/>
    <property type="match status" value="1"/>
</dbReference>
<dbReference type="InterPro" id="IPR050508">
    <property type="entry name" value="Methyltransf_Superfamily"/>
</dbReference>
<proteinExistence type="predicted"/>
<organism evidence="2 3">
    <name type="scientific">Stappia albiluteola</name>
    <dbReference type="NCBI Taxonomy" id="2758565"/>
    <lineage>
        <taxon>Bacteria</taxon>
        <taxon>Pseudomonadati</taxon>
        <taxon>Pseudomonadota</taxon>
        <taxon>Alphaproteobacteria</taxon>
        <taxon>Hyphomicrobiales</taxon>
        <taxon>Stappiaceae</taxon>
        <taxon>Stappia</taxon>
    </lineage>
</organism>
<feature type="domain" description="Methyltransferase" evidence="1">
    <location>
        <begin position="197"/>
        <end position="292"/>
    </location>
</feature>
<keyword evidence="3" id="KW-1185">Reference proteome</keyword>
<dbReference type="GO" id="GO:0008168">
    <property type="term" value="F:methyltransferase activity"/>
    <property type="evidence" value="ECO:0007669"/>
    <property type="project" value="UniProtKB-KW"/>
</dbReference>
<dbReference type="GO" id="GO:0032259">
    <property type="term" value="P:methylation"/>
    <property type="evidence" value="ECO:0007669"/>
    <property type="project" value="UniProtKB-KW"/>
</dbReference>
<dbReference type="CDD" id="cd02440">
    <property type="entry name" value="AdoMet_MTases"/>
    <property type="match status" value="1"/>
</dbReference>
<keyword evidence="2" id="KW-0489">Methyltransferase</keyword>
<dbReference type="InterPro" id="IPR029063">
    <property type="entry name" value="SAM-dependent_MTases_sf"/>
</dbReference>
<evidence type="ECO:0000259" key="1">
    <source>
        <dbReference type="Pfam" id="PF13649"/>
    </source>
</evidence>
<evidence type="ECO:0000313" key="2">
    <source>
        <dbReference type="EMBL" id="MBA5776329.1"/>
    </source>
</evidence>
<sequence>MAPSPVATLATRARFIARQGARVAWFAAHGEALKRLNRRLKAKLPENPRPFVPPSKPVPSQSELLAGIAALFRRDLANVEAGIYPLPRGEFGSPGNFLSLSRHFFEDAPKVARRRAEGSHQEVYRETKAEKDSLPRYYRQNFHFQTDGWLSDESARLYDFQVEVLFTGATAAMRRQGLLPLAEILRQRDQRKVAYADIACGTGGLLAPALAAFPRLKGVGVDLSEAYMNEARSRLRPSEERRATFISAPAEALPFGDESLDILSTVYLFHELPPEVRRQVAAEFSRALKPGGRLIFIDSLQTGERPAFDGLLEVFPQLFHEPYFASYLSDDLDGIFAATGLRLASFDTAFLSRIAVYEKV</sequence>
<dbReference type="PANTHER" id="PTHR42912:SF81">
    <property type="entry name" value="METHYLTRANSFERASE DOMAIN-CONTAINING PROTEIN"/>
    <property type="match status" value="1"/>
</dbReference>
<protein>
    <submittedName>
        <fullName evidence="2">Class I SAM-dependent methyltransferase</fullName>
    </submittedName>
</protein>
<dbReference type="EMBL" id="JACFXV010000042">
    <property type="protein sequence ID" value="MBA5776329.1"/>
    <property type="molecule type" value="Genomic_DNA"/>
</dbReference>
<comment type="caution">
    <text evidence="2">The sequence shown here is derived from an EMBL/GenBank/DDBJ whole genome shotgun (WGS) entry which is preliminary data.</text>
</comment>
<dbReference type="SUPFAM" id="SSF53335">
    <property type="entry name" value="S-adenosyl-L-methionine-dependent methyltransferases"/>
    <property type="match status" value="1"/>
</dbReference>
<dbReference type="Pfam" id="PF13649">
    <property type="entry name" value="Methyltransf_25"/>
    <property type="match status" value="1"/>
</dbReference>
<reference evidence="2 3" key="1">
    <citation type="submission" date="2020-07" db="EMBL/GenBank/DDBJ databases">
        <title>Stappia sp., F7233, whole genome shotgun sequencing project.</title>
        <authorList>
            <person name="Jiang S."/>
            <person name="Liu Z.W."/>
            <person name="Du Z.J."/>
        </authorList>
    </citation>
    <scope>NUCLEOTIDE SEQUENCE [LARGE SCALE GENOMIC DNA]</scope>
    <source>
        <strain evidence="2 3">F7233</strain>
    </source>
</reference>
<accession>A0A839ACD0</accession>
<evidence type="ECO:0000313" key="3">
    <source>
        <dbReference type="Proteomes" id="UP000541109"/>
    </source>
</evidence>
<dbReference type="Proteomes" id="UP000541109">
    <property type="component" value="Unassembled WGS sequence"/>
</dbReference>